<dbReference type="EMBL" id="BTGU01012309">
    <property type="protein sequence ID" value="GMN74744.1"/>
    <property type="molecule type" value="Genomic_DNA"/>
</dbReference>
<proteinExistence type="predicted"/>
<accession>A0AA88EPG5</accession>
<reference evidence="2" key="1">
    <citation type="submission" date="2023-07" db="EMBL/GenBank/DDBJ databases">
        <title>draft genome sequence of fig (Ficus carica).</title>
        <authorList>
            <person name="Takahashi T."/>
            <person name="Nishimura K."/>
        </authorList>
    </citation>
    <scope>NUCLEOTIDE SEQUENCE</scope>
</reference>
<comment type="caution">
    <text evidence="2">The sequence shown here is derived from an EMBL/GenBank/DDBJ whole genome shotgun (WGS) entry which is preliminary data.</text>
</comment>
<evidence type="ECO:0000313" key="2">
    <source>
        <dbReference type="EMBL" id="GMN74744.1"/>
    </source>
</evidence>
<name>A0AA88EPG5_FICCA</name>
<dbReference type="AlphaFoldDB" id="A0AA88EPG5"/>
<evidence type="ECO:0000256" key="1">
    <source>
        <dbReference type="SAM" id="MobiDB-lite"/>
    </source>
</evidence>
<sequence length="75" mass="7931">MLKSVTALPADPGVQVTRSGRSPSSPVGEPQPEQVAEVGDGIRAVAGYASDVRRRIECCDRAPPPIMYAVPRAWG</sequence>
<feature type="compositionally biased region" description="Polar residues" evidence="1">
    <location>
        <begin position="16"/>
        <end position="25"/>
    </location>
</feature>
<dbReference type="Proteomes" id="UP001187192">
    <property type="component" value="Unassembled WGS sequence"/>
</dbReference>
<evidence type="ECO:0000313" key="3">
    <source>
        <dbReference type="Proteomes" id="UP001187192"/>
    </source>
</evidence>
<gene>
    <name evidence="2" type="ORF">TIFTF001_053214</name>
</gene>
<organism evidence="2 3">
    <name type="scientific">Ficus carica</name>
    <name type="common">Common fig</name>
    <dbReference type="NCBI Taxonomy" id="3494"/>
    <lineage>
        <taxon>Eukaryota</taxon>
        <taxon>Viridiplantae</taxon>
        <taxon>Streptophyta</taxon>
        <taxon>Embryophyta</taxon>
        <taxon>Tracheophyta</taxon>
        <taxon>Spermatophyta</taxon>
        <taxon>Magnoliopsida</taxon>
        <taxon>eudicotyledons</taxon>
        <taxon>Gunneridae</taxon>
        <taxon>Pentapetalae</taxon>
        <taxon>rosids</taxon>
        <taxon>fabids</taxon>
        <taxon>Rosales</taxon>
        <taxon>Moraceae</taxon>
        <taxon>Ficeae</taxon>
        <taxon>Ficus</taxon>
    </lineage>
</organism>
<feature type="region of interest" description="Disordered" evidence="1">
    <location>
        <begin position="1"/>
        <end position="39"/>
    </location>
</feature>
<protein>
    <submittedName>
        <fullName evidence="2">Uncharacterized protein</fullName>
    </submittedName>
</protein>
<keyword evidence="3" id="KW-1185">Reference proteome</keyword>